<gene>
    <name evidence="12" type="ORF">A3J47_02420</name>
</gene>
<dbReference type="GO" id="GO:0003677">
    <property type="term" value="F:DNA binding"/>
    <property type="evidence" value="ECO:0007669"/>
    <property type="project" value="UniProtKB-KW"/>
</dbReference>
<dbReference type="PROSITE" id="PS51192">
    <property type="entry name" value="HELICASE_ATP_BIND_1"/>
    <property type="match status" value="1"/>
</dbReference>
<dbReference type="GO" id="GO:0046872">
    <property type="term" value="F:metal ion binding"/>
    <property type="evidence" value="ECO:0007669"/>
    <property type="project" value="UniProtKB-KW"/>
</dbReference>
<evidence type="ECO:0000256" key="9">
    <source>
        <dbReference type="ARBA" id="ARBA00023125"/>
    </source>
</evidence>
<dbReference type="GO" id="GO:0043138">
    <property type="term" value="F:3'-5' DNA helicase activity"/>
    <property type="evidence" value="ECO:0007669"/>
    <property type="project" value="TreeGrafter"/>
</dbReference>
<dbReference type="NCBIfam" id="TIGR00595">
    <property type="entry name" value="priA"/>
    <property type="match status" value="1"/>
</dbReference>
<dbReference type="Gene3D" id="3.40.1440.60">
    <property type="entry name" value="PriA, 3(prime) DNA-binding domain"/>
    <property type="match status" value="1"/>
</dbReference>
<dbReference type="InterPro" id="IPR005259">
    <property type="entry name" value="PriA"/>
</dbReference>
<keyword evidence="5" id="KW-0378">Hydrolase</keyword>
<keyword evidence="1" id="KW-0639">Primosome</keyword>
<sequence length="639" mass="72920">MYIVEVIPLTLIPPNIPQILSYFHGDELPKGAIVEILLNNRKIKAVVASSNSLEKQKLSLKKVDFQIKKITKVIYETPQISDYQLKLAVWLAKYYYSPLGYTLKTILPAFAFKKKYLLTIPTEIVHRPTSQVGYPQIWVYKTRGLVRRLEPPIKETIDASGQVLIVVPEKTSINYFSENFSKKYRTSVVFSGLPNDKLYDTWQKSQFGETDIVIGTRQALNMPFKNLGLIVIDDPLHEFYKSDMVPRYNAVMLAHKVAKLNNARLILTSVIPGVENYYKIKNGFYESQNIEVKPQYETAIVDMAQEMKNGNWSPISKKLDQELLAYLRNNKRVLVFSPRRGYAGILLCGNCGSAVKCPQCEVAMRTHRAVEVIMVCHHCGISKPTPRNCSICGNHNLKMTGSAGTQKLYDIIKTTLNAARIKSPVLALDTDIVKNETEEEEIISEISKPGASVLIATQMIFSHRFYLNFDLIAIVNADALTNIPDFKSEENLFYQMEKLVNLSPEKMIIQTYNPENKLIEKAVAGDYIDFYDNELKLREVLNYPPFFKLIKLTFRHTNRDKASYVARVMTEKLKMAVARMRLGNEIKIIEATPAYIEREKGLYIYNIFLKVKEGHQGVNDLLKYAGSGWLIDVEPRSLL</sequence>
<keyword evidence="2" id="KW-0235">DNA replication</keyword>
<dbReference type="EMBL" id="MGJV01000037">
    <property type="protein sequence ID" value="OGN13708.1"/>
    <property type="molecule type" value="Genomic_DNA"/>
</dbReference>
<accession>A0A1F8FME6</accession>
<dbReference type="InterPro" id="IPR042115">
    <property type="entry name" value="PriA_3primeBD_sf"/>
</dbReference>
<dbReference type="InterPro" id="IPR041236">
    <property type="entry name" value="PriA_C"/>
</dbReference>
<dbReference type="Pfam" id="PF17764">
    <property type="entry name" value="PriA_3primeBD"/>
    <property type="match status" value="1"/>
</dbReference>
<dbReference type="GO" id="GO:0006310">
    <property type="term" value="P:DNA recombination"/>
    <property type="evidence" value="ECO:0007669"/>
    <property type="project" value="InterPro"/>
</dbReference>
<keyword evidence="6" id="KW-0347">Helicase</keyword>
<dbReference type="GO" id="GO:0006270">
    <property type="term" value="P:DNA replication initiation"/>
    <property type="evidence" value="ECO:0007669"/>
    <property type="project" value="TreeGrafter"/>
</dbReference>
<name>A0A1F8FME6_9BACT</name>
<keyword evidence="10" id="KW-0413">Isomerase</keyword>
<dbReference type="Pfam" id="PF18074">
    <property type="entry name" value="PriA_C"/>
    <property type="match status" value="1"/>
</dbReference>
<dbReference type="InterPro" id="IPR027417">
    <property type="entry name" value="P-loop_NTPase"/>
</dbReference>
<dbReference type="GO" id="GO:1990077">
    <property type="term" value="C:primosome complex"/>
    <property type="evidence" value="ECO:0007669"/>
    <property type="project" value="UniProtKB-KW"/>
</dbReference>
<dbReference type="SUPFAM" id="SSF52540">
    <property type="entry name" value="P-loop containing nucleoside triphosphate hydrolases"/>
    <property type="match status" value="1"/>
</dbReference>
<feature type="domain" description="Helicase ATP-binding" evidence="11">
    <location>
        <begin position="152"/>
        <end position="290"/>
    </location>
</feature>
<evidence type="ECO:0000256" key="3">
    <source>
        <dbReference type="ARBA" id="ARBA00022723"/>
    </source>
</evidence>
<evidence type="ECO:0000259" key="11">
    <source>
        <dbReference type="PROSITE" id="PS51192"/>
    </source>
</evidence>
<protein>
    <submittedName>
        <fullName evidence="12">Primosomal protein N</fullName>
    </submittedName>
</protein>
<keyword evidence="7" id="KW-0862">Zinc</keyword>
<keyword evidence="9" id="KW-0238">DNA-binding</keyword>
<evidence type="ECO:0000256" key="10">
    <source>
        <dbReference type="ARBA" id="ARBA00023235"/>
    </source>
</evidence>
<dbReference type="InterPro" id="IPR014001">
    <property type="entry name" value="Helicase_ATP-bd"/>
</dbReference>
<keyword evidence="3" id="KW-0479">Metal-binding</keyword>
<evidence type="ECO:0000256" key="7">
    <source>
        <dbReference type="ARBA" id="ARBA00022833"/>
    </source>
</evidence>
<proteinExistence type="predicted"/>
<evidence type="ECO:0000313" key="13">
    <source>
        <dbReference type="Proteomes" id="UP000176581"/>
    </source>
</evidence>
<dbReference type="InterPro" id="IPR041222">
    <property type="entry name" value="PriA_3primeBD"/>
</dbReference>
<evidence type="ECO:0000256" key="5">
    <source>
        <dbReference type="ARBA" id="ARBA00022801"/>
    </source>
</evidence>
<dbReference type="GO" id="GO:0006302">
    <property type="term" value="P:double-strand break repair"/>
    <property type="evidence" value="ECO:0007669"/>
    <property type="project" value="InterPro"/>
</dbReference>
<dbReference type="GO" id="GO:0016787">
    <property type="term" value="F:hydrolase activity"/>
    <property type="evidence" value="ECO:0007669"/>
    <property type="project" value="UniProtKB-KW"/>
</dbReference>
<evidence type="ECO:0000256" key="4">
    <source>
        <dbReference type="ARBA" id="ARBA00022741"/>
    </source>
</evidence>
<comment type="caution">
    <text evidence="12">The sequence shown here is derived from an EMBL/GenBank/DDBJ whole genome shotgun (WGS) entry which is preliminary data.</text>
</comment>
<dbReference type="GO" id="GO:0006269">
    <property type="term" value="P:DNA replication, synthesis of primer"/>
    <property type="evidence" value="ECO:0007669"/>
    <property type="project" value="UniProtKB-KW"/>
</dbReference>
<dbReference type="Proteomes" id="UP000176581">
    <property type="component" value="Unassembled WGS sequence"/>
</dbReference>
<evidence type="ECO:0000256" key="8">
    <source>
        <dbReference type="ARBA" id="ARBA00022840"/>
    </source>
</evidence>
<organism evidence="12 13">
    <name type="scientific">Candidatus Yanofskybacteria bacterium RIFCSPHIGHO2_02_FULL_43_22</name>
    <dbReference type="NCBI Taxonomy" id="1802681"/>
    <lineage>
        <taxon>Bacteria</taxon>
        <taxon>Candidatus Yanofskyibacteriota</taxon>
    </lineage>
</organism>
<keyword evidence="4" id="KW-0547">Nucleotide-binding</keyword>
<evidence type="ECO:0000256" key="6">
    <source>
        <dbReference type="ARBA" id="ARBA00022806"/>
    </source>
</evidence>
<reference evidence="12 13" key="1">
    <citation type="journal article" date="2016" name="Nat. Commun.">
        <title>Thousands of microbial genomes shed light on interconnected biogeochemical processes in an aquifer system.</title>
        <authorList>
            <person name="Anantharaman K."/>
            <person name="Brown C.T."/>
            <person name="Hug L.A."/>
            <person name="Sharon I."/>
            <person name="Castelle C.J."/>
            <person name="Probst A.J."/>
            <person name="Thomas B.C."/>
            <person name="Singh A."/>
            <person name="Wilkins M.J."/>
            <person name="Karaoz U."/>
            <person name="Brodie E.L."/>
            <person name="Williams K.H."/>
            <person name="Hubbard S.S."/>
            <person name="Banfield J.F."/>
        </authorList>
    </citation>
    <scope>NUCLEOTIDE SEQUENCE [LARGE SCALE GENOMIC DNA]</scope>
</reference>
<dbReference type="AlphaFoldDB" id="A0A1F8FME6"/>
<evidence type="ECO:0000256" key="1">
    <source>
        <dbReference type="ARBA" id="ARBA00022515"/>
    </source>
</evidence>
<evidence type="ECO:0000256" key="2">
    <source>
        <dbReference type="ARBA" id="ARBA00022705"/>
    </source>
</evidence>
<dbReference type="PANTHER" id="PTHR30580:SF0">
    <property type="entry name" value="PRIMOSOMAL PROTEIN N"/>
    <property type="match status" value="1"/>
</dbReference>
<keyword evidence="8" id="KW-0067">ATP-binding</keyword>
<dbReference type="PANTHER" id="PTHR30580">
    <property type="entry name" value="PRIMOSOMAL PROTEIN N"/>
    <property type="match status" value="1"/>
</dbReference>
<dbReference type="Gene3D" id="3.40.50.300">
    <property type="entry name" value="P-loop containing nucleotide triphosphate hydrolases"/>
    <property type="match status" value="1"/>
</dbReference>
<evidence type="ECO:0000313" key="12">
    <source>
        <dbReference type="EMBL" id="OGN13708.1"/>
    </source>
</evidence>
<dbReference type="GO" id="GO:0005524">
    <property type="term" value="F:ATP binding"/>
    <property type="evidence" value="ECO:0007669"/>
    <property type="project" value="UniProtKB-KW"/>
</dbReference>